<dbReference type="Proteomes" id="UP000195442">
    <property type="component" value="Unassembled WGS sequence"/>
</dbReference>
<accession>A0A1R4H893</accession>
<keyword evidence="2" id="KW-1185">Reference proteome</keyword>
<dbReference type="AlphaFoldDB" id="A0A1R4H893"/>
<organism evidence="1 2">
    <name type="scientific">Crenothrix polyspora</name>
    <dbReference type="NCBI Taxonomy" id="360316"/>
    <lineage>
        <taxon>Bacteria</taxon>
        <taxon>Pseudomonadati</taxon>
        <taxon>Pseudomonadota</taxon>
        <taxon>Gammaproteobacteria</taxon>
        <taxon>Methylococcales</taxon>
        <taxon>Crenotrichaceae</taxon>
        <taxon>Crenothrix</taxon>
    </lineage>
</organism>
<dbReference type="EMBL" id="FUKJ01000191">
    <property type="protein sequence ID" value="SJM92429.1"/>
    <property type="molecule type" value="Genomic_DNA"/>
</dbReference>
<sequence length="39" mass="4544">MCKWGLEVRLEAACDAKLDEQWFFVVNILCGNWLSTLQL</sequence>
<gene>
    <name evidence="1" type="ORF">CRENPOLYSF2_2700003</name>
</gene>
<proteinExistence type="predicted"/>
<evidence type="ECO:0000313" key="2">
    <source>
        <dbReference type="Proteomes" id="UP000195442"/>
    </source>
</evidence>
<reference evidence="2" key="1">
    <citation type="submission" date="2017-02" db="EMBL/GenBank/DDBJ databases">
        <authorList>
            <person name="Daims H."/>
        </authorList>
    </citation>
    <scope>NUCLEOTIDE SEQUENCE [LARGE SCALE GENOMIC DNA]</scope>
</reference>
<evidence type="ECO:0000313" key="1">
    <source>
        <dbReference type="EMBL" id="SJM92429.1"/>
    </source>
</evidence>
<protein>
    <submittedName>
        <fullName evidence="1">Uncharacterized protein</fullName>
    </submittedName>
</protein>
<name>A0A1R4H893_9GAMM</name>